<feature type="domain" description="Radical SAM core" evidence="8">
    <location>
        <begin position="200"/>
        <end position="434"/>
    </location>
</feature>
<evidence type="ECO:0000313" key="10">
    <source>
        <dbReference type="Proteomes" id="UP000441399"/>
    </source>
</evidence>
<evidence type="ECO:0000256" key="3">
    <source>
        <dbReference type="ARBA" id="ARBA00022679"/>
    </source>
</evidence>
<dbReference type="SFLD" id="SFLDS00029">
    <property type="entry name" value="Radical_SAM"/>
    <property type="match status" value="1"/>
</dbReference>
<evidence type="ECO:0000256" key="4">
    <source>
        <dbReference type="ARBA" id="ARBA00022691"/>
    </source>
</evidence>
<dbReference type="Pfam" id="PF04055">
    <property type="entry name" value="Radical_SAM"/>
    <property type="match status" value="1"/>
</dbReference>
<dbReference type="InterPro" id="IPR058240">
    <property type="entry name" value="rSAM_sf"/>
</dbReference>
<dbReference type="GO" id="GO:0051539">
    <property type="term" value="F:4 iron, 4 sulfur cluster binding"/>
    <property type="evidence" value="ECO:0007669"/>
    <property type="project" value="UniProtKB-KW"/>
</dbReference>
<dbReference type="InterPro" id="IPR006638">
    <property type="entry name" value="Elp3/MiaA/NifB-like_rSAM"/>
</dbReference>
<keyword evidence="2" id="KW-0489">Methyltransferase</keyword>
<dbReference type="OrthoDB" id="9801424at2"/>
<dbReference type="InterPro" id="IPR023404">
    <property type="entry name" value="rSAM_horseshoe"/>
</dbReference>
<name>A0A5S9PEU8_9GAMM</name>
<evidence type="ECO:0000259" key="8">
    <source>
        <dbReference type="PROSITE" id="PS51918"/>
    </source>
</evidence>
<protein>
    <submittedName>
        <fullName evidence="9">Anaerobic magnesium-protoporphyrin IX monomethyl ester cyclase</fullName>
        <ecNumber evidence="9">1.21.98.3</ecNumber>
    </submittedName>
</protein>
<evidence type="ECO:0000313" key="9">
    <source>
        <dbReference type="EMBL" id="CAA0102361.1"/>
    </source>
</evidence>
<evidence type="ECO:0000256" key="6">
    <source>
        <dbReference type="ARBA" id="ARBA00023004"/>
    </source>
</evidence>
<sequence>MHKILLAHAFFLNNDEKQIQEKFKPYPPLATLYAASQLRGYGNSVSLFDASLSSGMDEFRQTFNALSPDILVIYEDDFNFLTKMCLAHVRDATLEMIHITKKAHTIVIVHSSDASDQPDVYLENGADYVIAGEADETLAELVDALSEPQADALPDGVIYREKEQIIHCAKRSPQRNIDKLKPPAWDLVDFENYRQSWTSRHGYFSVNLVSTRGCPYRCNWCAKPIWGQQYATHSPNYVADQIAYLHQHAEPDHIWFADDIFGLKKLWVKQFAAAMDERKIKIPFTIQSRADLIDDDVASNLAIAGCEEVWMGMESGSQTILDRMDKDIQIADARMATAALRQNKIKVGFFIQLGYPGEDIPEIEQTRDLILDILPDSIGVSVSYPLPGTSFYDKVKRQMSEKTHWQESNDLDAVFNSTFRADFYRKIRHHLHTELKATHAQHENKVDNKIEWDTKWRQLMSSADNFRTEAETAIALIS</sequence>
<dbReference type="SUPFAM" id="SSF102114">
    <property type="entry name" value="Radical SAM enzymes"/>
    <property type="match status" value="1"/>
</dbReference>
<dbReference type="InterPro" id="IPR007197">
    <property type="entry name" value="rSAM"/>
</dbReference>
<keyword evidence="10" id="KW-1185">Reference proteome</keyword>
<dbReference type="AlphaFoldDB" id="A0A5S9PEU8"/>
<dbReference type="EMBL" id="CACSIO010000008">
    <property type="protein sequence ID" value="CAA0102361.1"/>
    <property type="molecule type" value="Genomic_DNA"/>
</dbReference>
<dbReference type="SFLD" id="SFLDG01082">
    <property type="entry name" value="B12-binding_domain_containing"/>
    <property type="match status" value="1"/>
</dbReference>
<dbReference type="GO" id="GO:0016491">
    <property type="term" value="F:oxidoreductase activity"/>
    <property type="evidence" value="ECO:0007669"/>
    <property type="project" value="UniProtKB-KW"/>
</dbReference>
<comment type="cofactor">
    <cofactor evidence="1">
        <name>[4Fe-4S] cluster</name>
        <dbReference type="ChEBI" id="CHEBI:49883"/>
    </cofactor>
</comment>
<dbReference type="SFLD" id="SFLDG01123">
    <property type="entry name" value="methyltransferase_(Class_B)"/>
    <property type="match status" value="1"/>
</dbReference>
<keyword evidence="3" id="KW-0808">Transferase</keyword>
<dbReference type="Gene3D" id="3.40.50.280">
    <property type="entry name" value="Cobalamin-binding domain"/>
    <property type="match status" value="1"/>
</dbReference>
<keyword evidence="7" id="KW-0411">Iron-sulfur</keyword>
<evidence type="ECO:0000256" key="5">
    <source>
        <dbReference type="ARBA" id="ARBA00022723"/>
    </source>
</evidence>
<keyword evidence="9" id="KW-0560">Oxidoreductase</keyword>
<dbReference type="GO" id="GO:0046872">
    <property type="term" value="F:metal ion binding"/>
    <property type="evidence" value="ECO:0007669"/>
    <property type="project" value="UniProtKB-KW"/>
</dbReference>
<dbReference type="PANTHER" id="PTHR43409:SF7">
    <property type="entry name" value="BLL1977 PROTEIN"/>
    <property type="match status" value="1"/>
</dbReference>
<dbReference type="Proteomes" id="UP000441399">
    <property type="component" value="Unassembled WGS sequence"/>
</dbReference>
<gene>
    <name evidence="9" type="primary">bchE_4</name>
    <name evidence="9" type="ORF">OPDIPICF_04458</name>
</gene>
<keyword evidence="4" id="KW-0949">S-adenosyl-L-methionine</keyword>
<proteinExistence type="predicted"/>
<evidence type="ECO:0000256" key="2">
    <source>
        <dbReference type="ARBA" id="ARBA00022603"/>
    </source>
</evidence>
<accession>A0A5S9PEU8</accession>
<dbReference type="EC" id="1.21.98.3" evidence="9"/>
<dbReference type="GO" id="GO:0005829">
    <property type="term" value="C:cytosol"/>
    <property type="evidence" value="ECO:0007669"/>
    <property type="project" value="TreeGrafter"/>
</dbReference>
<dbReference type="InterPro" id="IPR051198">
    <property type="entry name" value="BchE-like"/>
</dbReference>
<dbReference type="PANTHER" id="PTHR43409">
    <property type="entry name" value="ANAEROBIC MAGNESIUM-PROTOPORPHYRIN IX MONOMETHYL ESTER CYCLASE-RELATED"/>
    <property type="match status" value="1"/>
</dbReference>
<evidence type="ECO:0000256" key="7">
    <source>
        <dbReference type="ARBA" id="ARBA00023014"/>
    </source>
</evidence>
<dbReference type="SMART" id="SM00729">
    <property type="entry name" value="Elp3"/>
    <property type="match status" value="1"/>
</dbReference>
<evidence type="ECO:0000256" key="1">
    <source>
        <dbReference type="ARBA" id="ARBA00001966"/>
    </source>
</evidence>
<reference evidence="9 10" key="1">
    <citation type="submission" date="2019-11" db="EMBL/GenBank/DDBJ databases">
        <authorList>
            <person name="Holert J."/>
        </authorList>
    </citation>
    <scope>NUCLEOTIDE SEQUENCE [LARGE SCALE GENOMIC DNA]</scope>
    <source>
        <strain evidence="9">SB11_3</strain>
    </source>
</reference>
<keyword evidence="5" id="KW-0479">Metal-binding</keyword>
<dbReference type="CDD" id="cd01335">
    <property type="entry name" value="Radical_SAM"/>
    <property type="match status" value="1"/>
</dbReference>
<dbReference type="Gene3D" id="3.80.30.20">
    <property type="entry name" value="tm_1862 like domain"/>
    <property type="match status" value="1"/>
</dbReference>
<keyword evidence="6" id="KW-0408">Iron</keyword>
<dbReference type="PROSITE" id="PS51918">
    <property type="entry name" value="RADICAL_SAM"/>
    <property type="match status" value="1"/>
</dbReference>
<dbReference type="InterPro" id="IPR034466">
    <property type="entry name" value="Methyltransferase_Class_B"/>
</dbReference>
<organism evidence="9 10">
    <name type="scientific">BD1-7 clade bacterium</name>
    <dbReference type="NCBI Taxonomy" id="2029982"/>
    <lineage>
        <taxon>Bacteria</taxon>
        <taxon>Pseudomonadati</taxon>
        <taxon>Pseudomonadota</taxon>
        <taxon>Gammaproteobacteria</taxon>
        <taxon>Cellvibrionales</taxon>
        <taxon>Spongiibacteraceae</taxon>
        <taxon>BD1-7 clade</taxon>
    </lineage>
</organism>